<dbReference type="Gene3D" id="3.30.460.10">
    <property type="entry name" value="Beta Polymerase, domain 2"/>
    <property type="match status" value="1"/>
</dbReference>
<accession>A0A4P6JJT6</accession>
<dbReference type="OrthoDB" id="156356at2"/>
<evidence type="ECO:0000313" key="3">
    <source>
        <dbReference type="Proteomes" id="UP000290365"/>
    </source>
</evidence>
<evidence type="ECO:0000313" key="2">
    <source>
        <dbReference type="EMBL" id="QBD75395.1"/>
    </source>
</evidence>
<dbReference type="Pfam" id="PF18765">
    <property type="entry name" value="Polbeta"/>
    <property type="match status" value="1"/>
</dbReference>
<dbReference type="Proteomes" id="UP000290365">
    <property type="component" value="Chromosome"/>
</dbReference>
<reference evidence="2 3" key="1">
    <citation type="submission" date="2019-01" db="EMBL/GenBank/DDBJ databases">
        <title>Ktedonosporobacter rubrisoli SCAWS-G2.</title>
        <authorList>
            <person name="Huang Y."/>
            <person name="Yan B."/>
        </authorList>
    </citation>
    <scope>NUCLEOTIDE SEQUENCE [LARGE SCALE GENOMIC DNA]</scope>
    <source>
        <strain evidence="2 3">SCAWS-G2</strain>
    </source>
</reference>
<evidence type="ECO:0000259" key="1">
    <source>
        <dbReference type="Pfam" id="PF18765"/>
    </source>
</evidence>
<dbReference type="InterPro" id="IPR041633">
    <property type="entry name" value="Polbeta"/>
</dbReference>
<name>A0A4P6JJT6_KTERU</name>
<dbReference type="RefSeq" id="WP_129885994.1">
    <property type="nucleotide sequence ID" value="NZ_CP035758.1"/>
</dbReference>
<sequence length="259" mass="30125">MPKSLQELYATTLQVFTQRPEVQKIYLFGSMEQHKHDAYSDLDLHVVSSDFDMTMRDLASIMNTIGEPFVWYPFHPQPGNTGYAILFRDYPLFNRLDITILDPVTPPVMPLGTCIYSNPQECPRCPSTYQAPQMAEKVRQLYGYGIGAVRYTKYRKRGKPFSAYKFYRAQCDYYFLRRYDQEVGESEVRPDIFMLLDRLPDSSLLQKYLYPGTEQRMNELYLELLGVMLRDECSMLSAEQSEALTEIIAFVRNELTPSG</sequence>
<dbReference type="SUPFAM" id="SSF81301">
    <property type="entry name" value="Nucleotidyltransferase"/>
    <property type="match status" value="1"/>
</dbReference>
<gene>
    <name evidence="2" type="ORF">EPA93_05010</name>
</gene>
<dbReference type="KEGG" id="kbs:EPA93_05010"/>
<proteinExistence type="predicted"/>
<protein>
    <recommendedName>
        <fullName evidence="1">Polymerase beta nucleotidyltransferase domain-containing protein</fullName>
    </recommendedName>
</protein>
<dbReference type="AlphaFoldDB" id="A0A4P6JJT6"/>
<organism evidence="2 3">
    <name type="scientific">Ktedonosporobacter rubrisoli</name>
    <dbReference type="NCBI Taxonomy" id="2509675"/>
    <lineage>
        <taxon>Bacteria</taxon>
        <taxon>Bacillati</taxon>
        <taxon>Chloroflexota</taxon>
        <taxon>Ktedonobacteria</taxon>
        <taxon>Ktedonobacterales</taxon>
        <taxon>Ktedonosporobacteraceae</taxon>
        <taxon>Ktedonosporobacter</taxon>
    </lineage>
</organism>
<feature type="domain" description="Polymerase beta nucleotidyltransferase" evidence="1">
    <location>
        <begin position="14"/>
        <end position="63"/>
    </location>
</feature>
<dbReference type="EMBL" id="CP035758">
    <property type="protein sequence ID" value="QBD75395.1"/>
    <property type="molecule type" value="Genomic_DNA"/>
</dbReference>
<keyword evidence="3" id="KW-1185">Reference proteome</keyword>
<dbReference type="InterPro" id="IPR043519">
    <property type="entry name" value="NT_sf"/>
</dbReference>